<evidence type="ECO:0000256" key="2">
    <source>
        <dbReference type="ARBA" id="ARBA00012759"/>
    </source>
</evidence>
<organism evidence="7 8">
    <name type="scientific">Dendroctonus ponderosae</name>
    <name type="common">Mountain pine beetle</name>
    <dbReference type="NCBI Taxonomy" id="77166"/>
    <lineage>
        <taxon>Eukaryota</taxon>
        <taxon>Metazoa</taxon>
        <taxon>Ecdysozoa</taxon>
        <taxon>Arthropoda</taxon>
        <taxon>Hexapoda</taxon>
        <taxon>Insecta</taxon>
        <taxon>Pterygota</taxon>
        <taxon>Neoptera</taxon>
        <taxon>Endopterygota</taxon>
        <taxon>Coleoptera</taxon>
        <taxon>Polyphaga</taxon>
        <taxon>Cucujiformia</taxon>
        <taxon>Curculionidae</taxon>
        <taxon>Scolytinae</taxon>
        <taxon>Dendroctonus</taxon>
    </lineage>
</organism>
<feature type="compositionally biased region" description="Polar residues" evidence="3">
    <location>
        <begin position="1680"/>
        <end position="1712"/>
    </location>
</feature>
<dbReference type="Gene3D" id="3.30.2230.10">
    <property type="entry name" value="DUSP-like"/>
    <property type="match status" value="1"/>
</dbReference>
<feature type="region of interest" description="Disordered" evidence="3">
    <location>
        <begin position="1061"/>
        <end position="1091"/>
    </location>
</feature>
<feature type="region of interest" description="Disordered" evidence="3">
    <location>
        <begin position="1410"/>
        <end position="1448"/>
    </location>
</feature>
<evidence type="ECO:0000259" key="6">
    <source>
        <dbReference type="PROSITE" id="PS51283"/>
    </source>
</evidence>
<accession>A0AAR5Q8L3</accession>
<dbReference type="SUPFAM" id="SSF54001">
    <property type="entry name" value="Cysteine proteinases"/>
    <property type="match status" value="1"/>
</dbReference>
<evidence type="ECO:0000256" key="1">
    <source>
        <dbReference type="ARBA" id="ARBA00000707"/>
    </source>
</evidence>
<dbReference type="InterPro" id="IPR050185">
    <property type="entry name" value="Ub_carboxyl-term_hydrolase"/>
</dbReference>
<dbReference type="PROSITE" id="PS51283">
    <property type="entry name" value="DUSP"/>
    <property type="match status" value="1"/>
</dbReference>
<dbReference type="EC" id="3.4.19.12" evidence="2"/>
<dbReference type="PANTHER" id="PTHR21646:SF76">
    <property type="entry name" value="UBIQUITIN CARBOXYL-TERMINAL HYDROLASE 32"/>
    <property type="match status" value="1"/>
</dbReference>
<dbReference type="GO" id="GO:0005509">
    <property type="term" value="F:calcium ion binding"/>
    <property type="evidence" value="ECO:0007669"/>
    <property type="project" value="InterPro"/>
</dbReference>
<feature type="compositionally biased region" description="Low complexity" evidence="3">
    <location>
        <begin position="1713"/>
        <end position="1725"/>
    </location>
</feature>
<feature type="region of interest" description="Disordered" evidence="3">
    <location>
        <begin position="1680"/>
        <end position="1725"/>
    </location>
</feature>
<dbReference type="Proteomes" id="UP000019118">
    <property type="component" value="Unassembled WGS sequence"/>
</dbReference>
<dbReference type="PROSITE" id="PS50222">
    <property type="entry name" value="EF_HAND_2"/>
    <property type="match status" value="1"/>
</dbReference>
<feature type="domain" description="USP" evidence="5">
    <location>
        <begin position="788"/>
        <end position="1636"/>
    </location>
</feature>
<dbReference type="EnsemblMetazoa" id="XM_019914009.1">
    <property type="protein sequence ID" value="XP_019769568.1"/>
    <property type="gene ID" value="LOC109544024"/>
</dbReference>
<dbReference type="Pfam" id="PF00443">
    <property type="entry name" value="UCH"/>
    <property type="match status" value="1"/>
</dbReference>
<feature type="compositionally biased region" description="Low complexity" evidence="3">
    <location>
        <begin position="501"/>
        <end position="512"/>
    </location>
</feature>
<dbReference type="PROSITE" id="PS50235">
    <property type="entry name" value="USP_3"/>
    <property type="match status" value="1"/>
</dbReference>
<dbReference type="RefSeq" id="XP_048522108.1">
    <property type="nucleotide sequence ID" value="XM_048666151.1"/>
</dbReference>
<dbReference type="GeneID" id="125504314"/>
<evidence type="ECO:0000256" key="3">
    <source>
        <dbReference type="SAM" id="MobiDB-lite"/>
    </source>
</evidence>
<dbReference type="Gene3D" id="3.90.70.10">
    <property type="entry name" value="Cysteine proteinases"/>
    <property type="match status" value="3"/>
</dbReference>
<sequence length="1795" mass="199795">MGAKDSKRACLSYEDAVKRMSDAELKRVSEAFKRLTNGVTLLSQAAFAQHVLGEGVPPPIVEKLYTACGGGARGIALRDLICGLVLLTKGSQDEKIKFLWSLYCNDSGTHITRSEFQMALQVEGTLPPPDGGTSKPNTNWDRMLLSLFGNGQDKVGFEDFKAWIKYNRDQTILSNWLLSNTCVSLSSEVETPTFYQTLAGVTHLEEQDICELEKCFWSIQSSSITGHLDFNCLLSLVCPPVPAKACPGLFLALDVNRDAHIDFKELCCGISAACRGPMAERMKFCFKIFDMDRDLYLNSEELESMKQTLQFIANENKLTFSSQFYLEQPSTNLELDASHCKALESLYKKLDDKNGLTQEDFLMWAVEDNSLVAPLLELLFQVCHVSLGLKPHCRHNEYEIVMGWLGREERRGYREGQFWYLIASDWWQQWQNYTSAPRTNLDHCQCRTEPRGIVEEGIVCDESLVSNATDYPLHSNEFHSNSMESMGDLLSRGDSCSIASSSGVSSSSGTASKRGLAPPGPIDNSSLVSDCTLKVQTLTGEGGRLKRNTPLAQHHDFELVPDSLWKALAMWYGGPLPLPRQVIDPPGRSEVELELYPLNLRILRHQVQQPINNPSTWSSVVGGYHDPCSIRRKIASSVVDVCFNSLSKLHENSVKALISYLSYGALTTAGLPPSSPSACIRRNLAHVAAFSRLATIQQVTDFLCERLGIKNEDARLWLLRDHQQPFLLEDERAHLQDLGIKDADQILLEVRNKDLTWPEELGQLAAGGSNETTLAERRPTIYLPPGATGLHNLGNTCFMNAALQAVSNTRPLTMYFQQDNQLSELNSNNPDSTKGAVAKKYAELCRELWAGSTRSVAPLKIRVCVTKYAQHLSGGGQHDAQELLAWLLDALHEDLNRVPKKQYIEQKDSDGRPDEVVADEAWQYHLKRENSIVTDLFHGQLKSKVTCKTCGHESVKFDPFNHLSLPLPMESYTLCEVLVVRLNGHSPIKYGLRLNSEAKYGDLKEQLSQLCEVEDHRLLLAEVACCQIRSLLPDENRINPNTALELYAYELPADFRKSDLEGEQGETDEGDVDTEASTGATDSPLARSPEVRSGSAICMPNILCFKTKRTPSLSKAIPFKRSTISIQSNQSSYSAPFDASMLRKPPSYLIAVHRKCVRQDTYFLSQQKSKPSLFGMPLLLGCSSSSTCRDLYDLVWEQVTRLLSPMPQSDQTNHATDCDDSLGYEFPFTLKAVLAGGQICAICHWTKFCRGCPLPCTDDPLFHKCGGPVNGQAMHIAIDWDPTALHLRYQTSREKLWTEDESVARCRKLHTEPIDLDYCLKAFTSEENLQEKYHCSRCKDKQPATKKLQIWRLPPILIIHLKRFDCVNTKWVKTQKVVNFPFKDFNPTAYLASVPQETILRHRQILDEKRRKEEDEENRHDDKILEDVSEASSSSPRISTDETGQLPNSIDAAANSLNISQCDIPSNNNQSADRPVSNKQCEDSDRSNGVSCKGEQCKLLQCGKEGSDGCVSVGTCQGKDEVDRVAASTPKQRPERTNKVRSRLISTSLIKTPIIDENLKDYHEHKLLEGQDPFDLKYQLYAVVSHSGMLNGGHYISYACNPNGNWYCYNDSSCREVITEPDVSRSRLSVSSKNSSGCTPLSRRRNIQGCQPQRKGSTGSTDSDRTAPLATMDTSIASSASALDSGNASDSCERSSVTGGSKPTNSPCPSRLSTSGSTNSVNSNSNGFKCPYNNAKIPRIDTSSAYILFYERSGLDYKPYLPKVVPSGNGNSQQSAVDDADDCDSDLRKQSCSIQ</sequence>
<dbReference type="GeneID" id="125504196"/>
<dbReference type="RefSeq" id="XP_048521801.1">
    <property type="nucleotide sequence ID" value="XM_048665844.1"/>
</dbReference>
<feature type="compositionally biased region" description="Low complexity" evidence="3">
    <location>
        <begin position="1626"/>
        <end position="1636"/>
    </location>
</feature>
<feature type="region of interest" description="Disordered" evidence="3">
    <location>
        <begin position="1624"/>
        <end position="1667"/>
    </location>
</feature>
<dbReference type="GeneID" id="109544024"/>
<protein>
    <recommendedName>
        <fullName evidence="2">ubiquitinyl hydrolase 1</fullName>
        <ecNumber evidence="2">3.4.19.12</ecNumber>
    </recommendedName>
</protein>
<feature type="compositionally biased region" description="Basic and acidic residues" evidence="3">
    <location>
        <begin position="1410"/>
        <end position="1426"/>
    </location>
</feature>
<dbReference type="InterPro" id="IPR038765">
    <property type="entry name" value="Papain-like_cys_pep_sf"/>
</dbReference>
<feature type="compositionally biased region" description="Acidic residues" evidence="3">
    <location>
        <begin position="1061"/>
        <end position="1074"/>
    </location>
</feature>
<dbReference type="RefSeq" id="XP_019769568.1">
    <property type="nucleotide sequence ID" value="XM_019914009.2"/>
</dbReference>
<dbReference type="GO" id="GO:0016579">
    <property type="term" value="P:protein deubiquitination"/>
    <property type="evidence" value="ECO:0007669"/>
    <property type="project" value="InterPro"/>
</dbReference>
<feature type="compositionally biased region" description="Polar residues" evidence="3">
    <location>
        <begin position="1430"/>
        <end position="1448"/>
    </location>
</feature>
<reference evidence="8" key="1">
    <citation type="journal article" date="2013" name="Genome Biol.">
        <title>Draft genome of the mountain pine beetle, Dendroctonus ponderosae Hopkins, a major forest pest.</title>
        <authorList>
            <person name="Keeling C.I."/>
            <person name="Yuen M.M."/>
            <person name="Liao N.Y."/>
            <person name="Docking T.R."/>
            <person name="Chan S.K."/>
            <person name="Taylor G.A."/>
            <person name="Palmquist D.L."/>
            <person name="Jackman S.D."/>
            <person name="Nguyen A."/>
            <person name="Li M."/>
            <person name="Henderson H."/>
            <person name="Janes J.K."/>
            <person name="Zhao Y."/>
            <person name="Pandoh P."/>
            <person name="Moore R."/>
            <person name="Sperling F.A."/>
            <person name="Huber D.P."/>
            <person name="Birol I."/>
            <person name="Jones S.J."/>
            <person name="Bohlmann J."/>
        </authorList>
    </citation>
    <scope>NUCLEOTIDE SEQUENCE</scope>
</reference>
<dbReference type="InterPro" id="IPR018200">
    <property type="entry name" value="USP_CS"/>
</dbReference>
<dbReference type="Pfam" id="PF25265">
    <property type="entry name" value="USP32_N"/>
    <property type="match status" value="1"/>
</dbReference>
<dbReference type="InterPro" id="IPR002048">
    <property type="entry name" value="EF_hand_dom"/>
</dbReference>
<proteinExistence type="predicted"/>
<keyword evidence="8" id="KW-1185">Reference proteome</keyword>
<dbReference type="InterPro" id="IPR006615">
    <property type="entry name" value="Pept_C19_DUSP"/>
</dbReference>
<dbReference type="CDD" id="cd02257">
    <property type="entry name" value="Peptidase_C19"/>
    <property type="match status" value="1"/>
</dbReference>
<dbReference type="PROSITE" id="PS00973">
    <property type="entry name" value="USP_2"/>
    <property type="match status" value="1"/>
</dbReference>
<dbReference type="InterPro" id="IPR028889">
    <property type="entry name" value="USP"/>
</dbReference>
<feature type="region of interest" description="Disordered" evidence="3">
    <location>
        <begin position="501"/>
        <end position="523"/>
    </location>
</feature>
<name>A0AAR5Q8L3_DENPD</name>
<dbReference type="InterPro" id="IPR035927">
    <property type="entry name" value="DUSP-like_sf"/>
</dbReference>
<dbReference type="FunFam" id="3.90.70.10:FF:000132">
    <property type="entry name" value="Ubiquitin carboxyl-terminal hydrolase 32"/>
    <property type="match status" value="1"/>
</dbReference>
<feature type="compositionally biased region" description="Polar residues" evidence="3">
    <location>
        <begin position="1648"/>
        <end position="1661"/>
    </location>
</feature>
<dbReference type="Pfam" id="PF06337">
    <property type="entry name" value="DUSP"/>
    <property type="match status" value="1"/>
</dbReference>
<evidence type="ECO:0000259" key="4">
    <source>
        <dbReference type="PROSITE" id="PS50222"/>
    </source>
</evidence>
<feature type="domain" description="DUSP" evidence="6">
    <location>
        <begin position="392"/>
        <end position="583"/>
    </location>
</feature>
<dbReference type="SUPFAM" id="SSF47473">
    <property type="entry name" value="EF-hand"/>
    <property type="match status" value="2"/>
</dbReference>
<dbReference type="InterPro" id="IPR057368">
    <property type="entry name" value="USP32_N"/>
</dbReference>
<dbReference type="PANTHER" id="PTHR21646">
    <property type="entry name" value="UBIQUITIN CARBOXYL-TERMINAL HYDROLASE"/>
    <property type="match status" value="1"/>
</dbReference>
<dbReference type="GO" id="GO:0004843">
    <property type="term" value="F:cysteine-type deubiquitinase activity"/>
    <property type="evidence" value="ECO:0007669"/>
    <property type="project" value="UniProtKB-EC"/>
</dbReference>
<feature type="region of interest" description="Disordered" evidence="3">
    <location>
        <begin position="1763"/>
        <end position="1795"/>
    </location>
</feature>
<comment type="catalytic activity">
    <reaction evidence="1">
        <text>Thiol-dependent hydrolysis of ester, thioester, amide, peptide and isopeptide bonds formed by the C-terminal Gly of ubiquitin (a 76-residue protein attached to proteins as an intracellular targeting signal).</text>
        <dbReference type="EC" id="3.4.19.12"/>
    </reaction>
</comment>
<dbReference type="InterPro" id="IPR001394">
    <property type="entry name" value="Peptidase_C19_UCH"/>
</dbReference>
<dbReference type="Gene3D" id="3.10.20.90">
    <property type="entry name" value="Phosphatidylinositol 3-kinase Catalytic Subunit, Chain A, domain 1"/>
    <property type="match status" value="1"/>
</dbReference>
<dbReference type="Gene3D" id="1.10.238.10">
    <property type="entry name" value="EF-hand"/>
    <property type="match status" value="3"/>
</dbReference>
<reference evidence="7" key="2">
    <citation type="submission" date="2024-08" db="UniProtKB">
        <authorList>
            <consortium name="EnsemblMetazoa"/>
        </authorList>
    </citation>
    <scope>IDENTIFICATION</scope>
</reference>
<feature type="region of interest" description="Disordered" evidence="3">
    <location>
        <begin position="1461"/>
        <end position="1489"/>
    </location>
</feature>
<feature type="domain" description="EF-hand" evidence="4">
    <location>
        <begin position="277"/>
        <end position="312"/>
    </location>
</feature>
<evidence type="ECO:0000259" key="5">
    <source>
        <dbReference type="PROSITE" id="PS50235"/>
    </source>
</evidence>
<feature type="compositionally biased region" description="Polar residues" evidence="3">
    <location>
        <begin position="1461"/>
        <end position="1472"/>
    </location>
</feature>
<dbReference type="GO" id="GO:0005794">
    <property type="term" value="C:Golgi apparatus"/>
    <property type="evidence" value="ECO:0007669"/>
    <property type="project" value="TreeGrafter"/>
</dbReference>
<evidence type="ECO:0000313" key="7">
    <source>
        <dbReference type="EnsemblMetazoa" id="XP_019769568.1"/>
    </source>
</evidence>
<dbReference type="SUPFAM" id="SSF143791">
    <property type="entry name" value="DUSP-like"/>
    <property type="match status" value="1"/>
</dbReference>
<dbReference type="PROSITE" id="PS00972">
    <property type="entry name" value="USP_1"/>
    <property type="match status" value="1"/>
</dbReference>
<dbReference type="SMART" id="SM00695">
    <property type="entry name" value="DUSP"/>
    <property type="match status" value="1"/>
</dbReference>
<dbReference type="InterPro" id="IPR011992">
    <property type="entry name" value="EF-hand-dom_pair"/>
</dbReference>
<evidence type="ECO:0000313" key="8">
    <source>
        <dbReference type="Proteomes" id="UP000019118"/>
    </source>
</evidence>